<comment type="caution">
    <text evidence="1">The sequence shown here is derived from an EMBL/GenBank/DDBJ whole genome shotgun (WGS) entry which is preliminary data.</text>
</comment>
<dbReference type="Proteomes" id="UP000786875">
    <property type="component" value="Unassembled WGS sequence"/>
</dbReference>
<accession>A0ABS5T6D2</accession>
<gene>
    <name evidence="1" type="ORF">HGT73_11105</name>
</gene>
<name>A0ABS5T6D2_9GAMM</name>
<dbReference type="RefSeq" id="WP_214214915.1">
    <property type="nucleotide sequence ID" value="NZ_JABBFO010000010.1"/>
</dbReference>
<dbReference type="EMBL" id="JABBFO010000010">
    <property type="protein sequence ID" value="MBT0727912.1"/>
    <property type="molecule type" value="Genomic_DNA"/>
</dbReference>
<protein>
    <submittedName>
        <fullName evidence="1">Uncharacterized protein</fullName>
    </submittedName>
</protein>
<reference evidence="1 2" key="1">
    <citation type="submission" date="2020-04" db="EMBL/GenBank/DDBJ databases">
        <title>Genome sequencing of Rosenbergiella species.</title>
        <authorList>
            <person name="Alvarez-Perez S."/>
            <person name="Lievens B."/>
        </authorList>
    </citation>
    <scope>NUCLEOTIDE SEQUENCE [LARGE SCALE GENOMIC DNA]</scope>
    <source>
        <strain evidence="1 2">CdVSA20.1</strain>
    </source>
</reference>
<evidence type="ECO:0000313" key="2">
    <source>
        <dbReference type="Proteomes" id="UP000786875"/>
    </source>
</evidence>
<organism evidence="1 2">
    <name type="scientific">Rosenbergiella australiborealis</name>
    <dbReference type="NCBI Taxonomy" id="1544696"/>
    <lineage>
        <taxon>Bacteria</taxon>
        <taxon>Pseudomonadati</taxon>
        <taxon>Pseudomonadota</taxon>
        <taxon>Gammaproteobacteria</taxon>
        <taxon>Enterobacterales</taxon>
        <taxon>Erwiniaceae</taxon>
        <taxon>Rosenbergiella</taxon>
    </lineage>
</organism>
<proteinExistence type="predicted"/>
<sequence>MSKDNGFTQQHVDDMIGEAVIILLKTGGPITTTELLNQLSNMAKKTSNPQRAEACLQGIYEIKQSISKNYQKRSQFLKNQSLIFESGTHRYQYDTKH</sequence>
<evidence type="ECO:0000313" key="1">
    <source>
        <dbReference type="EMBL" id="MBT0727912.1"/>
    </source>
</evidence>
<keyword evidence="2" id="KW-1185">Reference proteome</keyword>